<evidence type="ECO:0000313" key="1">
    <source>
        <dbReference type="EMBL" id="RWX44529.1"/>
    </source>
</evidence>
<dbReference type="Proteomes" id="UP000286862">
    <property type="component" value="Unassembled WGS sequence"/>
</dbReference>
<dbReference type="AlphaFoldDB" id="A0A444IUE4"/>
<reference evidence="1 2" key="1">
    <citation type="submission" date="2017-01" db="EMBL/GenBank/DDBJ databases">
        <title>The cable genome- insights into the physiology and evolution of filamentous bacteria capable of sulfide oxidation via long distance electron transfer.</title>
        <authorList>
            <person name="Schreiber L."/>
            <person name="Bjerg J.T."/>
            <person name="Boggild A."/>
            <person name="Van De Vossenberg J."/>
            <person name="Meysman F."/>
            <person name="Nielsen L.P."/>
            <person name="Schramm A."/>
            <person name="Kjeldsen K.U."/>
        </authorList>
    </citation>
    <scope>NUCLEOTIDE SEQUENCE [LARGE SCALE GENOMIC DNA]</scope>
    <source>
        <strain evidence="1">A2</strain>
    </source>
</reference>
<feature type="non-terminal residue" evidence="1">
    <location>
        <position position="1"/>
    </location>
</feature>
<name>A0A444IUE4_9BACT</name>
<accession>A0A444IUE4</accession>
<comment type="caution">
    <text evidence="1">The sequence shown here is derived from an EMBL/GenBank/DDBJ whole genome shotgun (WGS) entry which is preliminary data.</text>
</comment>
<gene>
    <name evidence="1" type="ORF">VT99_13171</name>
</gene>
<dbReference type="EMBL" id="MTKQ01000317">
    <property type="protein sequence ID" value="RWX44529.1"/>
    <property type="molecule type" value="Genomic_DNA"/>
</dbReference>
<proteinExistence type="predicted"/>
<protein>
    <submittedName>
        <fullName evidence="1">Uncharacterized protein</fullName>
    </submittedName>
</protein>
<sequence length="59" mass="6968">RKIYNLSKRIPIDLLVYTRGEYDIVLKSENSFCNEIKKTGKLLYEKTDLNENIRGYLAN</sequence>
<organism evidence="1 2">
    <name type="scientific">Candidatus Electrothrix marina</name>
    <dbReference type="NCBI Taxonomy" id="1859130"/>
    <lineage>
        <taxon>Bacteria</taxon>
        <taxon>Pseudomonadati</taxon>
        <taxon>Thermodesulfobacteriota</taxon>
        <taxon>Desulfobulbia</taxon>
        <taxon>Desulfobulbales</taxon>
        <taxon>Desulfobulbaceae</taxon>
        <taxon>Candidatus Electrothrix</taxon>
    </lineage>
</organism>
<evidence type="ECO:0000313" key="2">
    <source>
        <dbReference type="Proteomes" id="UP000286862"/>
    </source>
</evidence>